<keyword evidence="1 3" id="KW-0378">Hydrolase</keyword>
<protein>
    <submittedName>
        <fullName evidence="3">NUDIX hydrolase</fullName>
        <ecNumber evidence="3">3.6.-.-</ecNumber>
    </submittedName>
</protein>
<dbReference type="AlphaFoldDB" id="A0AAX3V6S3"/>
<evidence type="ECO:0000256" key="1">
    <source>
        <dbReference type="ARBA" id="ARBA00022801"/>
    </source>
</evidence>
<dbReference type="SUPFAM" id="SSF55811">
    <property type="entry name" value="Nudix"/>
    <property type="match status" value="1"/>
</dbReference>
<dbReference type="PROSITE" id="PS51462">
    <property type="entry name" value="NUDIX"/>
    <property type="match status" value="1"/>
</dbReference>
<proteinExistence type="predicted"/>
<dbReference type="InterPro" id="IPR015797">
    <property type="entry name" value="NUDIX_hydrolase-like_dom_sf"/>
</dbReference>
<dbReference type="Gene3D" id="3.90.79.10">
    <property type="entry name" value="Nucleoside Triphosphate Pyrophosphohydrolase"/>
    <property type="match status" value="1"/>
</dbReference>
<reference evidence="3" key="1">
    <citation type="submission" date="2023-08" db="EMBL/GenBank/DDBJ databases">
        <title>Isolation and Characterization of Rhodococcus erythropolis MGMM8.</title>
        <authorList>
            <person name="Diabankana R.G.C."/>
            <person name="Afordoanyi D.M."/>
            <person name="Validov S.Z."/>
        </authorList>
    </citation>
    <scope>NUCLEOTIDE SEQUENCE</scope>
    <source>
        <strain evidence="3">MGMM8</strain>
    </source>
</reference>
<dbReference type="InterPro" id="IPR020084">
    <property type="entry name" value="NUDIX_hydrolase_CS"/>
</dbReference>
<organism evidence="3 4">
    <name type="scientific">Rhodococcus erythropolis</name>
    <name type="common">Arthrobacter picolinophilus</name>
    <dbReference type="NCBI Taxonomy" id="1833"/>
    <lineage>
        <taxon>Bacteria</taxon>
        <taxon>Bacillati</taxon>
        <taxon>Actinomycetota</taxon>
        <taxon>Actinomycetes</taxon>
        <taxon>Mycobacteriales</taxon>
        <taxon>Nocardiaceae</taxon>
        <taxon>Rhodococcus</taxon>
        <taxon>Rhodococcus erythropolis group</taxon>
    </lineage>
</organism>
<dbReference type="EC" id="3.6.-.-" evidence="3"/>
<gene>
    <name evidence="3" type="ORF">QIE55_04455</name>
</gene>
<name>A0AAX3V6S3_RHOER</name>
<dbReference type="Proteomes" id="UP001230933">
    <property type="component" value="Chromosome"/>
</dbReference>
<feature type="domain" description="Nudix hydrolase" evidence="2">
    <location>
        <begin position="1"/>
        <end position="166"/>
    </location>
</feature>
<accession>A0AAX3V6S3</accession>
<dbReference type="InterPro" id="IPR000086">
    <property type="entry name" value="NUDIX_hydrolase_dom"/>
</dbReference>
<dbReference type="RefSeq" id="WP_308371932.1">
    <property type="nucleotide sequence ID" value="NZ_CP124545.1"/>
</dbReference>
<dbReference type="EMBL" id="CP124545">
    <property type="protein sequence ID" value="WGV50487.2"/>
    <property type="molecule type" value="Genomic_DNA"/>
</dbReference>
<sequence length="183" mass="20264">MRSTREPGTTENCGCRVTTSRLWLPDCRSWPLWPDLLTCSADSSHPGGGLTVWCPPGGGLEGDETPPEALARELDEEIGLRDYGAATHVWHEEIRDLTILPGWDGAINDYFLVPVAAAFEPCGSLGREALAAELVEHFEWWSVDRLLSHNGREVFGPRDLPDRFVRLVKDGPSSAPDRFVRSP</sequence>
<dbReference type="GO" id="GO:0016787">
    <property type="term" value="F:hydrolase activity"/>
    <property type="evidence" value="ECO:0007669"/>
    <property type="project" value="UniProtKB-KW"/>
</dbReference>
<dbReference type="PROSITE" id="PS00893">
    <property type="entry name" value="NUDIX_BOX"/>
    <property type="match status" value="1"/>
</dbReference>
<evidence type="ECO:0000313" key="4">
    <source>
        <dbReference type="Proteomes" id="UP001230933"/>
    </source>
</evidence>
<dbReference type="Pfam" id="PF00293">
    <property type="entry name" value="NUDIX"/>
    <property type="match status" value="1"/>
</dbReference>
<evidence type="ECO:0000313" key="3">
    <source>
        <dbReference type="EMBL" id="WGV50487.2"/>
    </source>
</evidence>
<evidence type="ECO:0000259" key="2">
    <source>
        <dbReference type="PROSITE" id="PS51462"/>
    </source>
</evidence>